<gene>
    <name evidence="1" type="ORF">Pint_08061</name>
</gene>
<comment type="caution">
    <text evidence="1">The sequence shown here is derived from an EMBL/GenBank/DDBJ whole genome shotgun (WGS) entry which is preliminary data.</text>
</comment>
<protein>
    <submittedName>
        <fullName evidence="1">Uncharacterized protein</fullName>
    </submittedName>
</protein>
<reference evidence="2" key="1">
    <citation type="journal article" date="2023" name="G3 (Bethesda)">
        <title>Genome assembly and association tests identify interacting loci associated with vigor, precocity, and sex in interspecific pistachio rootstocks.</title>
        <authorList>
            <person name="Palmer W."/>
            <person name="Jacygrad E."/>
            <person name="Sagayaradj S."/>
            <person name="Cavanaugh K."/>
            <person name="Han R."/>
            <person name="Bertier L."/>
            <person name="Beede B."/>
            <person name="Kafkas S."/>
            <person name="Golino D."/>
            <person name="Preece J."/>
            <person name="Michelmore R."/>
        </authorList>
    </citation>
    <scope>NUCLEOTIDE SEQUENCE [LARGE SCALE GENOMIC DNA]</scope>
</reference>
<evidence type="ECO:0000313" key="2">
    <source>
        <dbReference type="Proteomes" id="UP001163603"/>
    </source>
</evidence>
<accession>A0ACC0XV04</accession>
<keyword evidence="2" id="KW-1185">Reference proteome</keyword>
<proteinExistence type="predicted"/>
<name>A0ACC0XV04_9ROSI</name>
<sequence length="405" mass="44748">MIGCDTKAKFQSEKRGKEYIVGCISVCESIEYVTNSTCSGIGCCQTSIPEGVTDNDIMVESINQHKKVWEFNPCSYAFIVEEGKFNFSSTSLADLENVEKLPMVLDWAIGNESREAAKMVICQGKSRCIDSKNRTGYLCECLDGYEGNPYLPGGCRDSRGTMGMEEKMDKVAFLINQKEFPSLWVALGCIGDSREGSSSNSEKFFRKNGGFLLQQQLSRGREEGTTIETAKIFTAEELDKATDNYDESRIVGRGGYGTVYRGILSNGKVVAIKKSKVVDQSQVEQFINKVIVLSQINHRNVVKLLEILDDCVMNGANPEQLNQVANLARQCVTVKGEERPTMKEVAMELEGLIILKHPWLKDEPNLEETGQLLGESSDNASHGGEATAGYDSMKNQEAVTVRVGR</sequence>
<dbReference type="EMBL" id="CM047745">
    <property type="protein sequence ID" value="KAJ0024422.1"/>
    <property type="molecule type" value="Genomic_DNA"/>
</dbReference>
<dbReference type="Proteomes" id="UP001163603">
    <property type="component" value="Chromosome 10"/>
</dbReference>
<organism evidence="1 2">
    <name type="scientific">Pistacia integerrima</name>
    <dbReference type="NCBI Taxonomy" id="434235"/>
    <lineage>
        <taxon>Eukaryota</taxon>
        <taxon>Viridiplantae</taxon>
        <taxon>Streptophyta</taxon>
        <taxon>Embryophyta</taxon>
        <taxon>Tracheophyta</taxon>
        <taxon>Spermatophyta</taxon>
        <taxon>Magnoliopsida</taxon>
        <taxon>eudicotyledons</taxon>
        <taxon>Gunneridae</taxon>
        <taxon>Pentapetalae</taxon>
        <taxon>rosids</taxon>
        <taxon>malvids</taxon>
        <taxon>Sapindales</taxon>
        <taxon>Anacardiaceae</taxon>
        <taxon>Pistacia</taxon>
    </lineage>
</organism>
<evidence type="ECO:0000313" key="1">
    <source>
        <dbReference type="EMBL" id="KAJ0024422.1"/>
    </source>
</evidence>